<dbReference type="Proteomes" id="UP000193884">
    <property type="component" value="Unassembled WGS sequence"/>
</dbReference>
<organism evidence="3 5">
    <name type="scientific">Bradyrhizobium canariense</name>
    <dbReference type="NCBI Taxonomy" id="255045"/>
    <lineage>
        <taxon>Bacteria</taxon>
        <taxon>Pseudomonadati</taxon>
        <taxon>Pseudomonadota</taxon>
        <taxon>Alphaproteobacteria</taxon>
        <taxon>Hyphomicrobiales</taxon>
        <taxon>Nitrobacteraceae</taxon>
        <taxon>Bradyrhizobium</taxon>
    </lineage>
</organism>
<dbReference type="EMBL" id="NAFK01000157">
    <property type="protein sequence ID" value="OSJ29685.1"/>
    <property type="molecule type" value="Genomic_DNA"/>
</dbReference>
<evidence type="ECO:0000256" key="2">
    <source>
        <dbReference type="SAM" id="SignalP"/>
    </source>
</evidence>
<evidence type="ECO:0000256" key="1">
    <source>
        <dbReference type="SAM" id="MobiDB-lite"/>
    </source>
</evidence>
<comment type="caution">
    <text evidence="3">The sequence shown here is derived from an EMBL/GenBank/DDBJ whole genome shotgun (WGS) entry which is preliminary data.</text>
</comment>
<keyword evidence="6" id="KW-1185">Reference proteome</keyword>
<keyword evidence="2" id="KW-0732">Signal</keyword>
<reference evidence="5 6" key="1">
    <citation type="submission" date="2017-03" db="EMBL/GenBank/DDBJ databases">
        <title>Whole genome sequences of fourteen strains of Bradyrhizobium canariense and one strain of Bradyrhizobium japonicum isolated from Lupinus (Papilionoideae: Genisteae) species in Algeria.</title>
        <authorList>
            <person name="Crovadore J."/>
            <person name="Chekireb D."/>
            <person name="Brachmann A."/>
            <person name="Chablais R."/>
            <person name="Cochard B."/>
            <person name="Lefort F."/>
        </authorList>
    </citation>
    <scope>NUCLEOTIDE SEQUENCE [LARGE SCALE GENOMIC DNA]</scope>
    <source>
        <strain evidence="3 5">UBMA195</strain>
        <strain evidence="4 6">UBMAN05</strain>
    </source>
</reference>
<proteinExistence type="predicted"/>
<feature type="region of interest" description="Disordered" evidence="1">
    <location>
        <begin position="71"/>
        <end position="91"/>
    </location>
</feature>
<evidence type="ECO:0000313" key="5">
    <source>
        <dbReference type="Proteomes" id="UP000193553"/>
    </source>
</evidence>
<evidence type="ECO:0000313" key="4">
    <source>
        <dbReference type="EMBL" id="OSJ29685.1"/>
    </source>
</evidence>
<evidence type="ECO:0000313" key="3">
    <source>
        <dbReference type="EMBL" id="OSJ12510.1"/>
    </source>
</evidence>
<gene>
    <name evidence="4" type="ORF">BST63_14395</name>
    <name evidence="3" type="ORF">BSZ18_13295</name>
</gene>
<feature type="compositionally biased region" description="Basic and acidic residues" evidence="1">
    <location>
        <begin position="75"/>
        <end position="91"/>
    </location>
</feature>
<dbReference type="EMBL" id="NAFI01000166">
    <property type="protein sequence ID" value="OSJ12510.1"/>
    <property type="molecule type" value="Genomic_DNA"/>
</dbReference>
<dbReference type="RefSeq" id="WP_083926416.1">
    <property type="nucleotide sequence ID" value="NZ_JAFBBN010000001.1"/>
</dbReference>
<name>A0A1X3EKM6_9BRAD</name>
<dbReference type="AlphaFoldDB" id="A0A1X3EKM6"/>
<dbReference type="OrthoDB" id="8254483at2"/>
<dbReference type="Proteomes" id="UP000193553">
    <property type="component" value="Unassembled WGS sequence"/>
</dbReference>
<sequence length="91" mass="9360">MISRNLQRSMGLAFVLAIGAPVTASAVTVEVARACDAALAKAFPPKQIGNPAAGSAGTAKERRDYFSKCVTNNGKVDDAPADAPKDAKAKK</sequence>
<feature type="chain" id="PRO_5011905723" description="PsiF repeat-containing protein" evidence="2">
    <location>
        <begin position="27"/>
        <end position="91"/>
    </location>
</feature>
<feature type="signal peptide" evidence="2">
    <location>
        <begin position="1"/>
        <end position="26"/>
    </location>
</feature>
<evidence type="ECO:0008006" key="7">
    <source>
        <dbReference type="Google" id="ProtNLM"/>
    </source>
</evidence>
<protein>
    <recommendedName>
        <fullName evidence="7">PsiF repeat-containing protein</fullName>
    </recommendedName>
</protein>
<evidence type="ECO:0000313" key="6">
    <source>
        <dbReference type="Proteomes" id="UP000193884"/>
    </source>
</evidence>
<accession>A0A1X3EKM6</accession>